<dbReference type="InterPro" id="IPR014729">
    <property type="entry name" value="Rossmann-like_a/b/a_fold"/>
</dbReference>
<dbReference type="NCBIfam" id="TIGR00125">
    <property type="entry name" value="cyt_tran_rel"/>
    <property type="match status" value="1"/>
</dbReference>
<reference evidence="4 5" key="1">
    <citation type="journal article" date="2015" name="Nature">
        <title>rRNA introns, odd ribosomes, and small enigmatic genomes across a large radiation of phyla.</title>
        <authorList>
            <person name="Brown C.T."/>
            <person name="Hug L.A."/>
            <person name="Thomas B.C."/>
            <person name="Sharon I."/>
            <person name="Castelle C.J."/>
            <person name="Singh A."/>
            <person name="Wilkins M.J."/>
            <person name="Williams K.H."/>
            <person name="Banfield J.F."/>
        </authorList>
    </citation>
    <scope>NUCLEOTIDE SEQUENCE [LARGE SCALE GENOMIC DNA]</scope>
</reference>
<dbReference type="Proteomes" id="UP000034682">
    <property type="component" value="Unassembled WGS sequence"/>
</dbReference>
<evidence type="ECO:0000313" key="4">
    <source>
        <dbReference type="EMBL" id="KKU75971.1"/>
    </source>
</evidence>
<dbReference type="InterPro" id="IPR050385">
    <property type="entry name" value="Archaeal_FAD_synthase"/>
</dbReference>
<evidence type="ECO:0000259" key="3">
    <source>
        <dbReference type="Pfam" id="PF01467"/>
    </source>
</evidence>
<evidence type="ECO:0000313" key="5">
    <source>
        <dbReference type="Proteomes" id="UP000034682"/>
    </source>
</evidence>
<accession>A0A0G1T2C0</accession>
<dbReference type="SUPFAM" id="SSF52374">
    <property type="entry name" value="Nucleotidylyl transferase"/>
    <property type="match status" value="1"/>
</dbReference>
<proteinExistence type="predicted"/>
<name>A0A0G1T2C0_9BACT</name>
<evidence type="ECO:0000256" key="2">
    <source>
        <dbReference type="ARBA" id="ARBA00022695"/>
    </source>
</evidence>
<keyword evidence="1" id="KW-0808">Transferase</keyword>
<organism evidence="4 5">
    <name type="scientific">Candidatus Giovannonibacteria bacterium GW2011_GWB1_47_6b</name>
    <dbReference type="NCBI Taxonomy" id="1618655"/>
    <lineage>
        <taxon>Bacteria</taxon>
        <taxon>Candidatus Giovannoniibacteriota</taxon>
    </lineage>
</organism>
<feature type="domain" description="Cytidyltransferase-like" evidence="3">
    <location>
        <begin position="28"/>
        <end position="93"/>
    </location>
</feature>
<dbReference type="PANTHER" id="PTHR43793">
    <property type="entry name" value="FAD SYNTHASE"/>
    <property type="match status" value="1"/>
</dbReference>
<evidence type="ECO:0000256" key="1">
    <source>
        <dbReference type="ARBA" id="ARBA00022679"/>
    </source>
</evidence>
<keyword evidence="2" id="KW-0548">Nucleotidyltransferase</keyword>
<dbReference type="Pfam" id="PF01467">
    <property type="entry name" value="CTP_transf_like"/>
    <property type="match status" value="1"/>
</dbReference>
<dbReference type="EMBL" id="LCOK01000038">
    <property type="protein sequence ID" value="KKU75971.1"/>
    <property type="molecule type" value="Genomic_DNA"/>
</dbReference>
<dbReference type="PANTHER" id="PTHR43793:SF1">
    <property type="entry name" value="FAD SYNTHASE"/>
    <property type="match status" value="1"/>
</dbReference>
<gene>
    <name evidence="4" type="ORF">UY02_C0038G0006</name>
</gene>
<dbReference type="AlphaFoldDB" id="A0A0G1T2C0"/>
<dbReference type="Gene3D" id="3.40.50.620">
    <property type="entry name" value="HUPs"/>
    <property type="match status" value="1"/>
</dbReference>
<dbReference type="InterPro" id="IPR004821">
    <property type="entry name" value="Cyt_trans-like"/>
</dbReference>
<protein>
    <recommendedName>
        <fullName evidence="3">Cytidyltransferase-like domain-containing protein</fullName>
    </recommendedName>
</protein>
<dbReference type="GO" id="GO:0016779">
    <property type="term" value="F:nucleotidyltransferase activity"/>
    <property type="evidence" value="ECO:0007669"/>
    <property type="project" value="UniProtKB-KW"/>
</dbReference>
<sequence length="164" mass="18365">MDHFGVPVVTLEEFARLRPTLGTIVAASGGFDPIHPGHISLFQEAKKLGDTLVVVVNGDAFLRVKKGRPFLNLETRCQIVSAIRGVDFVVPFEIENDPSICGALEKLRPHIYAKSGQWTHINPPPELKVCEREGINIVYDVGAPKRWSSSEFLKNWEDYKKDII</sequence>
<comment type="caution">
    <text evidence="4">The sequence shown here is derived from an EMBL/GenBank/DDBJ whole genome shotgun (WGS) entry which is preliminary data.</text>
</comment>